<dbReference type="OrthoDB" id="6430341at2759"/>
<dbReference type="GO" id="GO:0003676">
    <property type="term" value="F:nucleic acid binding"/>
    <property type="evidence" value="ECO:0007669"/>
    <property type="project" value="InterPro"/>
</dbReference>
<dbReference type="SUPFAM" id="SSF56672">
    <property type="entry name" value="DNA/RNA polymerases"/>
    <property type="match status" value="1"/>
</dbReference>
<dbReference type="InterPro" id="IPR043502">
    <property type="entry name" value="DNA/RNA_pol_sf"/>
</dbReference>
<dbReference type="InterPro" id="IPR036397">
    <property type="entry name" value="RNaseH_sf"/>
</dbReference>
<dbReference type="EMBL" id="BMAO01027833">
    <property type="protein sequence ID" value="GFR19887.1"/>
    <property type="molecule type" value="Genomic_DNA"/>
</dbReference>
<organism evidence="2 3">
    <name type="scientific">Trichonephila clavata</name>
    <name type="common">Joro spider</name>
    <name type="synonym">Nephila clavata</name>
    <dbReference type="NCBI Taxonomy" id="2740835"/>
    <lineage>
        <taxon>Eukaryota</taxon>
        <taxon>Metazoa</taxon>
        <taxon>Ecdysozoa</taxon>
        <taxon>Arthropoda</taxon>
        <taxon>Chelicerata</taxon>
        <taxon>Arachnida</taxon>
        <taxon>Araneae</taxon>
        <taxon>Araneomorphae</taxon>
        <taxon>Entelegynae</taxon>
        <taxon>Araneoidea</taxon>
        <taxon>Nephilidae</taxon>
        <taxon>Trichonephila</taxon>
    </lineage>
</organism>
<dbReference type="PANTHER" id="PTHR47331:SF2">
    <property type="match status" value="1"/>
</dbReference>
<dbReference type="AlphaFoldDB" id="A0A8X6LTB2"/>
<keyword evidence="3" id="KW-1185">Reference proteome</keyword>
<name>A0A8X6LTB2_TRICU</name>
<dbReference type="Pfam" id="PF18701">
    <property type="entry name" value="DUF5641"/>
    <property type="match status" value="1"/>
</dbReference>
<evidence type="ECO:0000259" key="1">
    <source>
        <dbReference type="Pfam" id="PF18701"/>
    </source>
</evidence>
<dbReference type="PANTHER" id="PTHR47331">
    <property type="entry name" value="PHD-TYPE DOMAIN-CONTAINING PROTEIN"/>
    <property type="match status" value="1"/>
</dbReference>
<protein>
    <submittedName>
        <fullName evidence="2">DUF5641 domain-containing protein</fullName>
    </submittedName>
</protein>
<dbReference type="InterPro" id="IPR040676">
    <property type="entry name" value="DUF5641"/>
</dbReference>
<sequence length="414" mass="48159">MVQNFWNLESIGIQPIQEKLRLSTHNAELMTKFHQSFKIIDGRRVVHLPWKPEVRLTSSNYDTAIHHFNSWTRRIHANTELKQKYAKQMQDYIDKKQVEAVLKDTQNEVRLFYLPHHAVKKITNEGIKWRIVFDASSQSPGHSTLNDALEAGPNLLPDILAMLLGFRISKIAVTSDGSQIFLQLILADEDRDTTHYAQNVITWSFIAPRAAWWGGWWERLIGILKQCLRKVLGRALLDEESLSTVLIGIEAALNSRPLIYEEESDDNSATLTPAHFLTGRKLTAILSRLEDTRLNKIYKQQQDLLDCFWKKWSKEYRLQLRPFHQVRNKDSAINIRVGDIVLLQEDVRPRHMWKKARVMNVHQGRNGKIRSCELRVNGRNVTRSVQSLSRLTRVGRMLETRLNVKFNCPFLENL</sequence>
<accession>A0A8X6LTB2</accession>
<comment type="caution">
    <text evidence="2">The sequence shown here is derived from an EMBL/GenBank/DDBJ whole genome shotgun (WGS) entry which is preliminary data.</text>
</comment>
<dbReference type="GO" id="GO:0071897">
    <property type="term" value="P:DNA biosynthetic process"/>
    <property type="evidence" value="ECO:0007669"/>
    <property type="project" value="UniProtKB-ARBA"/>
</dbReference>
<gene>
    <name evidence="2" type="ORF">TNCT_416881</name>
</gene>
<proteinExistence type="predicted"/>
<evidence type="ECO:0000313" key="2">
    <source>
        <dbReference type="EMBL" id="GFR19887.1"/>
    </source>
</evidence>
<dbReference type="Proteomes" id="UP000887116">
    <property type="component" value="Unassembled WGS sequence"/>
</dbReference>
<dbReference type="Gene3D" id="3.30.420.10">
    <property type="entry name" value="Ribonuclease H-like superfamily/Ribonuclease H"/>
    <property type="match status" value="1"/>
</dbReference>
<feature type="domain" description="DUF5641" evidence="1">
    <location>
        <begin position="298"/>
        <end position="390"/>
    </location>
</feature>
<evidence type="ECO:0000313" key="3">
    <source>
        <dbReference type="Proteomes" id="UP000887116"/>
    </source>
</evidence>
<reference evidence="2" key="1">
    <citation type="submission" date="2020-07" db="EMBL/GenBank/DDBJ databases">
        <title>Multicomponent nature underlies the extraordinary mechanical properties of spider dragline silk.</title>
        <authorList>
            <person name="Kono N."/>
            <person name="Nakamura H."/>
            <person name="Mori M."/>
            <person name="Yoshida Y."/>
            <person name="Ohtoshi R."/>
            <person name="Malay A.D."/>
            <person name="Moran D.A.P."/>
            <person name="Tomita M."/>
            <person name="Numata K."/>
            <person name="Arakawa K."/>
        </authorList>
    </citation>
    <scope>NUCLEOTIDE SEQUENCE</scope>
</reference>